<gene>
    <name evidence="2" type="ORF">C1SCF055_LOCUS6372</name>
</gene>
<evidence type="ECO:0000313" key="3">
    <source>
        <dbReference type="EMBL" id="CAL4765622.1"/>
    </source>
</evidence>
<feature type="compositionally biased region" description="Basic and acidic residues" evidence="1">
    <location>
        <begin position="272"/>
        <end position="286"/>
    </location>
</feature>
<keyword evidence="4" id="KW-1185">Reference proteome</keyword>
<feature type="compositionally biased region" description="Basic residues" evidence="1">
    <location>
        <begin position="326"/>
        <end position="361"/>
    </location>
</feature>
<proteinExistence type="predicted"/>
<evidence type="ECO:0000313" key="2">
    <source>
        <dbReference type="EMBL" id="CAI3978310.1"/>
    </source>
</evidence>
<dbReference type="AlphaFoldDB" id="A0A9P1BT97"/>
<accession>A0A9P1BT97</accession>
<dbReference type="EMBL" id="CAMXCT020000402">
    <property type="protein sequence ID" value="CAL1131685.1"/>
    <property type="molecule type" value="Genomic_DNA"/>
</dbReference>
<feature type="compositionally biased region" description="Basic residues" evidence="1">
    <location>
        <begin position="434"/>
        <end position="443"/>
    </location>
</feature>
<feature type="compositionally biased region" description="Polar residues" evidence="1">
    <location>
        <begin position="209"/>
        <end position="219"/>
    </location>
</feature>
<feature type="non-terminal residue" evidence="2">
    <location>
        <position position="575"/>
    </location>
</feature>
<feature type="compositionally biased region" description="Acidic residues" evidence="1">
    <location>
        <begin position="287"/>
        <end position="305"/>
    </location>
</feature>
<feature type="compositionally biased region" description="Low complexity" evidence="1">
    <location>
        <begin position="316"/>
        <end position="325"/>
    </location>
</feature>
<organism evidence="2">
    <name type="scientific">Cladocopium goreaui</name>
    <dbReference type="NCBI Taxonomy" id="2562237"/>
    <lineage>
        <taxon>Eukaryota</taxon>
        <taxon>Sar</taxon>
        <taxon>Alveolata</taxon>
        <taxon>Dinophyceae</taxon>
        <taxon>Suessiales</taxon>
        <taxon>Symbiodiniaceae</taxon>
        <taxon>Cladocopium</taxon>
    </lineage>
</organism>
<reference evidence="2" key="1">
    <citation type="submission" date="2022-10" db="EMBL/GenBank/DDBJ databases">
        <authorList>
            <person name="Chen Y."/>
            <person name="Dougan E. K."/>
            <person name="Chan C."/>
            <person name="Rhodes N."/>
            <person name="Thang M."/>
        </authorList>
    </citation>
    <scope>NUCLEOTIDE SEQUENCE</scope>
</reference>
<name>A0A9P1BT97_9DINO</name>
<dbReference type="EMBL" id="CAMXCT030000402">
    <property type="protein sequence ID" value="CAL4765622.1"/>
    <property type="molecule type" value="Genomic_DNA"/>
</dbReference>
<feature type="region of interest" description="Disordered" evidence="1">
    <location>
        <begin position="189"/>
        <end position="449"/>
    </location>
</feature>
<reference evidence="3 4" key="2">
    <citation type="submission" date="2024-05" db="EMBL/GenBank/DDBJ databases">
        <authorList>
            <person name="Chen Y."/>
            <person name="Shah S."/>
            <person name="Dougan E. K."/>
            <person name="Thang M."/>
            <person name="Chan C."/>
        </authorList>
    </citation>
    <scope>NUCLEOTIDE SEQUENCE [LARGE SCALE GENOMIC DNA]</scope>
</reference>
<feature type="compositionally biased region" description="Basic and acidic residues" evidence="1">
    <location>
        <begin position="374"/>
        <end position="384"/>
    </location>
</feature>
<dbReference type="Proteomes" id="UP001152797">
    <property type="component" value="Unassembled WGS sequence"/>
</dbReference>
<feature type="compositionally biased region" description="Basic and acidic residues" evidence="1">
    <location>
        <begin position="397"/>
        <end position="408"/>
    </location>
</feature>
<dbReference type="EMBL" id="CAMXCT010000402">
    <property type="protein sequence ID" value="CAI3978310.1"/>
    <property type="molecule type" value="Genomic_DNA"/>
</dbReference>
<protein>
    <submittedName>
        <fullName evidence="2">Uncharacterized protein</fullName>
    </submittedName>
</protein>
<sequence>VLFPALQKLKDTPQWKLPHLEPIQEEITKLFEKVAAPVEDQYIYTASVEVKRLLGFIKRRASRKEVTKDRKFHELLLTLDPSLKDYIDKYMTGDSASSVDHADDVEDDDGEAKEDFDDFKRWLDNRGECASKGNDAEKVVAAPPPPSEPKREVCKVNWICELCKSDATKCNCKAVLAELKEKIAKRKEELRLKSQQSAATSEGEPDSVDVSQQPLSRGSGSHLDNMDTLPLVEGSMPAPSPHMDVTDDAADEIPPTQPREPFMLAKPARVLTRRDQLAAKKNKIEAEGDQNMEEGDGEDEGEEEGAVPVLKRPASKRQAAASKAASKPRAKAAGKAKAKASPKAKAKAKAKATPKRRARRSKKDEEVENGNGEDAPKTPEVKELVDEEGDVIPQSPKDVKDANVEPKKAPRKKRACKPADGEEPADAAECPKSAPKKRAKKSKKDAVPQHATVQELLDDSVKGVVLKALKESKSLTVEDLKTYLNSNKDSMKSQKVALNTYWSKTSSAVRMLQEPGKPESSRFSFKTGTWNTRMCAAFMCSSLMVPKLCFSKIDLFDLFLVLSLGFLYPTLVLQY</sequence>
<evidence type="ECO:0000256" key="1">
    <source>
        <dbReference type="SAM" id="MobiDB-lite"/>
    </source>
</evidence>
<evidence type="ECO:0000313" key="4">
    <source>
        <dbReference type="Proteomes" id="UP001152797"/>
    </source>
</evidence>
<comment type="caution">
    <text evidence="2">The sequence shown here is derived from an EMBL/GenBank/DDBJ whole genome shotgun (WGS) entry which is preliminary data.</text>
</comment>